<keyword evidence="3" id="KW-1185">Reference proteome</keyword>
<dbReference type="AlphaFoldDB" id="A0A9N8HQY4"/>
<evidence type="ECO:0000313" key="2">
    <source>
        <dbReference type="EMBL" id="CAB9524153.1"/>
    </source>
</evidence>
<name>A0A9N8HQY4_9STRA</name>
<comment type="caution">
    <text evidence="2">The sequence shown here is derived from an EMBL/GenBank/DDBJ whole genome shotgun (WGS) entry which is preliminary data.</text>
</comment>
<dbReference type="EMBL" id="CAICTM010001498">
    <property type="protein sequence ID" value="CAB9524153.1"/>
    <property type="molecule type" value="Genomic_DNA"/>
</dbReference>
<feature type="region of interest" description="Disordered" evidence="1">
    <location>
        <begin position="1"/>
        <end position="20"/>
    </location>
</feature>
<proteinExistence type="predicted"/>
<protein>
    <submittedName>
        <fullName evidence="2">Uncharacterized protein</fullName>
    </submittedName>
</protein>
<gene>
    <name evidence="2" type="ORF">SEMRO_1500_G277851.1</name>
</gene>
<organism evidence="2 3">
    <name type="scientific">Seminavis robusta</name>
    <dbReference type="NCBI Taxonomy" id="568900"/>
    <lineage>
        <taxon>Eukaryota</taxon>
        <taxon>Sar</taxon>
        <taxon>Stramenopiles</taxon>
        <taxon>Ochrophyta</taxon>
        <taxon>Bacillariophyta</taxon>
        <taxon>Bacillariophyceae</taxon>
        <taxon>Bacillariophycidae</taxon>
        <taxon>Naviculales</taxon>
        <taxon>Naviculaceae</taxon>
        <taxon>Seminavis</taxon>
    </lineage>
</organism>
<dbReference type="Proteomes" id="UP001153069">
    <property type="component" value="Unassembled WGS sequence"/>
</dbReference>
<accession>A0A9N8HQY4</accession>
<evidence type="ECO:0000256" key="1">
    <source>
        <dbReference type="SAM" id="MobiDB-lite"/>
    </source>
</evidence>
<evidence type="ECO:0000313" key="3">
    <source>
        <dbReference type="Proteomes" id="UP001153069"/>
    </source>
</evidence>
<sequence length="193" mass="21435">MNTLPKATRVLPPPKSVSGNEDGLPHLLIKMWPSFKPPWVPDEILIPSGSTTSSSRPSFEPDAVKSAAELVKLYHQVWQEHVSPLSSHSTRSHTEGPENTSLYRQVWQEHVSPLSSHPMSSNDTSQGLHSYIDDIEDIGDDNDTSSVLPMSSSSSLDHHLFSDIDSIELPRYKVRTPAGNHCWNGTRPRHDGI</sequence>
<reference evidence="2" key="1">
    <citation type="submission" date="2020-06" db="EMBL/GenBank/DDBJ databases">
        <authorList>
            <consortium name="Plant Systems Biology data submission"/>
        </authorList>
    </citation>
    <scope>NUCLEOTIDE SEQUENCE</scope>
    <source>
        <strain evidence="2">D6</strain>
    </source>
</reference>